<dbReference type="InterPro" id="IPR013969">
    <property type="entry name" value="Oligosacch_biosynth_Alg14"/>
</dbReference>
<evidence type="ECO:0000256" key="7">
    <source>
        <dbReference type="ARBA" id="ARBA00023136"/>
    </source>
</evidence>
<evidence type="ECO:0000256" key="2">
    <source>
        <dbReference type="ARBA" id="ARBA00009731"/>
    </source>
</evidence>
<gene>
    <name evidence="11" type="ORF">QTO34_011009</name>
</gene>
<evidence type="ECO:0000256" key="10">
    <source>
        <dbReference type="ARBA" id="ARBA00075041"/>
    </source>
</evidence>
<protein>
    <recommendedName>
        <fullName evidence="3">UDP-N-acetylglucosamine transferase subunit ALG14</fullName>
    </recommendedName>
    <alternativeName>
        <fullName evidence="10">Asparagine-linked glycosylation 14 homolog</fullName>
    </alternativeName>
    <alternativeName>
        <fullName evidence="9">UDP-N-acetylglucosamine transferase subunit alg14</fullName>
    </alternativeName>
</protein>
<sequence>MGCVLILAAAAGAAAVVLALRLWLVLHSRVVVPRDSVSLMAVAGSGGHTTELLRLLGHLSAAYSPRHYVVADTDDISARKIHAFELSRADRDPSGGVVPRYFLHRIPRSREVRQSWLSTVVTTLHSACLSLPLTYRVRPDLVLCNGPGTCVPICAAAVLLGVLGVKRVTVVYVESLCRVEHLSLTGRILRPFADYFLVQWPALKEKYPTSVYLGRIV</sequence>
<evidence type="ECO:0000256" key="3">
    <source>
        <dbReference type="ARBA" id="ARBA00017467"/>
    </source>
</evidence>
<proteinExistence type="inferred from homology"/>
<dbReference type="GO" id="GO:0006488">
    <property type="term" value="P:dolichol-linked oligosaccharide biosynthetic process"/>
    <property type="evidence" value="ECO:0007669"/>
    <property type="project" value="InterPro"/>
</dbReference>
<evidence type="ECO:0000256" key="5">
    <source>
        <dbReference type="ARBA" id="ARBA00022824"/>
    </source>
</evidence>
<evidence type="ECO:0000313" key="11">
    <source>
        <dbReference type="EMBL" id="KAK1328840.1"/>
    </source>
</evidence>
<comment type="subunit">
    <text evidence="8">Forms with ALG13 the active heterodimeric UDP-N-acetylglucosamine transferase complex.</text>
</comment>
<keyword evidence="5" id="KW-0256">Endoplasmic reticulum</keyword>
<keyword evidence="7" id="KW-0472">Membrane</keyword>
<keyword evidence="12" id="KW-1185">Reference proteome</keyword>
<dbReference type="SUPFAM" id="SSF53756">
    <property type="entry name" value="UDP-Glycosyltransferase/glycogen phosphorylase"/>
    <property type="match status" value="1"/>
</dbReference>
<dbReference type="PANTHER" id="PTHR12154:SF4">
    <property type="entry name" value="UDP-N-ACETYLGLUCOSAMINE TRANSFERASE SUBUNIT ALG14 HOMOLOG"/>
    <property type="match status" value="1"/>
</dbReference>
<keyword evidence="4" id="KW-0812">Transmembrane</keyword>
<comment type="caution">
    <text evidence="11">The sequence shown here is derived from an EMBL/GenBank/DDBJ whole genome shotgun (WGS) entry which is preliminary data.</text>
</comment>
<dbReference type="Gene3D" id="3.40.50.2000">
    <property type="entry name" value="Glycogen Phosphorylase B"/>
    <property type="match status" value="1"/>
</dbReference>
<comment type="subcellular location">
    <subcellularLocation>
        <location evidence="1">Endoplasmic reticulum membrane</location>
        <topology evidence="1">Single-pass membrane protein</topology>
    </subcellularLocation>
</comment>
<evidence type="ECO:0000256" key="6">
    <source>
        <dbReference type="ARBA" id="ARBA00022989"/>
    </source>
</evidence>
<dbReference type="Pfam" id="PF08660">
    <property type="entry name" value="Alg14"/>
    <property type="match status" value="1"/>
</dbReference>
<comment type="similarity">
    <text evidence="2">Belongs to the ALG14 family.</text>
</comment>
<reference evidence="11" key="1">
    <citation type="submission" date="2023-06" db="EMBL/GenBank/DDBJ databases">
        <title>Reference genome for the Northern bat (Eptesicus nilssonii), a most northern bat species.</title>
        <authorList>
            <person name="Laine V.N."/>
            <person name="Pulliainen A.T."/>
            <person name="Lilley T.M."/>
        </authorList>
    </citation>
    <scope>NUCLEOTIDE SEQUENCE</scope>
    <source>
        <strain evidence="11">BLF_Eptnil</strain>
        <tissue evidence="11">Kidney</tissue>
    </source>
</reference>
<dbReference type="Proteomes" id="UP001177744">
    <property type="component" value="Unassembled WGS sequence"/>
</dbReference>
<dbReference type="GO" id="GO:0043541">
    <property type="term" value="C:UDP-N-acetylglucosamine transferase complex"/>
    <property type="evidence" value="ECO:0007669"/>
    <property type="project" value="TreeGrafter"/>
</dbReference>
<dbReference type="PANTHER" id="PTHR12154">
    <property type="entry name" value="GLYCOSYL TRANSFERASE-RELATED"/>
    <property type="match status" value="1"/>
</dbReference>
<dbReference type="FunFam" id="3.40.50.2000:FF:000098">
    <property type="entry name" value="UDP-N-acetylglucosamine transferase subunit ALG14 homolog"/>
    <property type="match status" value="1"/>
</dbReference>
<name>A0AA40HCQ3_CNENI</name>
<evidence type="ECO:0000256" key="4">
    <source>
        <dbReference type="ARBA" id="ARBA00022692"/>
    </source>
</evidence>
<evidence type="ECO:0000256" key="1">
    <source>
        <dbReference type="ARBA" id="ARBA00004389"/>
    </source>
</evidence>
<organism evidence="11 12">
    <name type="scientific">Cnephaeus nilssonii</name>
    <name type="common">Northern bat</name>
    <name type="synonym">Eptesicus nilssonii</name>
    <dbReference type="NCBI Taxonomy" id="3371016"/>
    <lineage>
        <taxon>Eukaryota</taxon>
        <taxon>Metazoa</taxon>
        <taxon>Chordata</taxon>
        <taxon>Craniata</taxon>
        <taxon>Vertebrata</taxon>
        <taxon>Euteleostomi</taxon>
        <taxon>Mammalia</taxon>
        <taxon>Eutheria</taxon>
        <taxon>Laurasiatheria</taxon>
        <taxon>Chiroptera</taxon>
        <taxon>Yangochiroptera</taxon>
        <taxon>Vespertilionidae</taxon>
        <taxon>Cnephaeus</taxon>
    </lineage>
</organism>
<evidence type="ECO:0000256" key="9">
    <source>
        <dbReference type="ARBA" id="ARBA00067533"/>
    </source>
</evidence>
<dbReference type="GO" id="GO:0004577">
    <property type="term" value="F:N-acetylglucosaminyldiphosphodolichol N-acetylglucosaminyltransferase activity"/>
    <property type="evidence" value="ECO:0007669"/>
    <property type="project" value="TreeGrafter"/>
</dbReference>
<accession>A0AA40HCQ3</accession>
<dbReference type="EMBL" id="JAULJE010000022">
    <property type="protein sequence ID" value="KAK1328840.1"/>
    <property type="molecule type" value="Genomic_DNA"/>
</dbReference>
<dbReference type="AlphaFoldDB" id="A0AA40HCQ3"/>
<keyword evidence="6" id="KW-1133">Transmembrane helix</keyword>
<evidence type="ECO:0000256" key="8">
    <source>
        <dbReference type="ARBA" id="ARBA00063014"/>
    </source>
</evidence>
<evidence type="ECO:0000313" key="12">
    <source>
        <dbReference type="Proteomes" id="UP001177744"/>
    </source>
</evidence>